<dbReference type="Pfam" id="PF01521">
    <property type="entry name" value="Fe-S_biosyn"/>
    <property type="match status" value="1"/>
</dbReference>
<dbReference type="InterPro" id="IPR008326">
    <property type="entry name" value="PdhI-like"/>
</dbReference>
<dbReference type="Proteomes" id="UP000030147">
    <property type="component" value="Unassembled WGS sequence"/>
</dbReference>
<evidence type="ECO:0000256" key="1">
    <source>
        <dbReference type="ARBA" id="ARBA00006718"/>
    </source>
</evidence>
<evidence type="ECO:0000313" key="3">
    <source>
        <dbReference type="EMBL" id="KGP73479.1"/>
    </source>
</evidence>
<dbReference type="InterPro" id="IPR000361">
    <property type="entry name" value="ATAP_core_dom"/>
</dbReference>
<organism evidence="3 4">
    <name type="scientific">Pontibacillus yanchengensis Y32</name>
    <dbReference type="NCBI Taxonomy" id="1385514"/>
    <lineage>
        <taxon>Bacteria</taxon>
        <taxon>Bacillati</taxon>
        <taxon>Bacillota</taxon>
        <taxon>Bacilli</taxon>
        <taxon>Bacillales</taxon>
        <taxon>Bacillaceae</taxon>
        <taxon>Pontibacillus</taxon>
    </lineage>
</organism>
<dbReference type="SUPFAM" id="SSF89360">
    <property type="entry name" value="HesB-like domain"/>
    <property type="match status" value="1"/>
</dbReference>
<proteinExistence type="inferred from homology"/>
<dbReference type="RefSeq" id="WP_036817457.1">
    <property type="nucleotide sequence ID" value="NZ_AVBF01000012.1"/>
</dbReference>
<reference evidence="3 4" key="1">
    <citation type="journal article" date="2015" name="Stand. Genomic Sci.">
        <title>High quality draft genome sequence of the moderately halophilic bacterium Pontibacillus yanchengensis Y32(T) and comparison among Pontibacillus genomes.</title>
        <authorList>
            <person name="Huang J."/>
            <person name="Qiao Z.X."/>
            <person name="Tang J.W."/>
            <person name="Wang G."/>
        </authorList>
    </citation>
    <scope>NUCLEOTIDE SEQUENCE [LARGE SCALE GENOMIC DNA]</scope>
    <source>
        <strain evidence="3 4">Y32</strain>
    </source>
</reference>
<dbReference type="eggNOG" id="COG4841">
    <property type="taxonomic scope" value="Bacteria"/>
</dbReference>
<dbReference type="InterPro" id="IPR035903">
    <property type="entry name" value="HesB-like_dom_sf"/>
</dbReference>
<dbReference type="AlphaFoldDB" id="A0A0A2TD57"/>
<dbReference type="OrthoDB" id="1645729at2"/>
<name>A0A0A2TD57_9BACI</name>
<dbReference type="STRING" id="1385514.N782_04445"/>
<comment type="similarity">
    <text evidence="1">Belongs to the HesB/IscA family.</text>
</comment>
<keyword evidence="4" id="KW-1185">Reference proteome</keyword>
<sequence>MKLTVQEEAAAWYKEELELTNNTSLRFFVRYGGVCGLQPGFSLGIRPDTPEEPIMEATVNNIHFYVEDEDAWYFDHHDVNVYYDEDKKEPNFEYIDSTQ</sequence>
<dbReference type="EMBL" id="AVBF01000012">
    <property type="protein sequence ID" value="KGP73479.1"/>
    <property type="molecule type" value="Genomic_DNA"/>
</dbReference>
<gene>
    <name evidence="3" type="ORF">N782_04445</name>
</gene>
<comment type="caution">
    <text evidence="3">The sequence shown here is derived from an EMBL/GenBank/DDBJ whole genome shotgun (WGS) entry which is preliminary data.</text>
</comment>
<dbReference type="PIRSF" id="PIRSF034852">
    <property type="entry name" value="UCP034852"/>
    <property type="match status" value="1"/>
</dbReference>
<accession>A0A0A2TD57</accession>
<evidence type="ECO:0000313" key="4">
    <source>
        <dbReference type="Proteomes" id="UP000030147"/>
    </source>
</evidence>
<evidence type="ECO:0000259" key="2">
    <source>
        <dbReference type="Pfam" id="PF01521"/>
    </source>
</evidence>
<feature type="domain" description="Core" evidence="2">
    <location>
        <begin position="1"/>
        <end position="87"/>
    </location>
</feature>
<protein>
    <recommendedName>
        <fullName evidence="2">Core domain-containing protein</fullName>
    </recommendedName>
</protein>